<dbReference type="PROSITE" id="PS51934">
    <property type="entry name" value="LRAT"/>
    <property type="match status" value="1"/>
</dbReference>
<proteinExistence type="inferred from homology"/>
<feature type="domain" description="LRAT" evidence="5">
    <location>
        <begin position="13"/>
        <end position="128"/>
    </location>
</feature>
<keyword evidence="7" id="KW-1185">Reference proteome</keyword>
<evidence type="ECO:0000313" key="6">
    <source>
        <dbReference type="Ensembl" id="ENSCUSP00005025295.1"/>
    </source>
</evidence>
<reference evidence="6" key="2">
    <citation type="submission" date="2025-08" db="UniProtKB">
        <authorList>
            <consortium name="Ensembl"/>
        </authorList>
    </citation>
    <scope>IDENTIFICATION</scope>
</reference>
<protein>
    <recommendedName>
        <fullName evidence="5">LRAT domain-containing protein</fullName>
    </recommendedName>
</protein>
<reference evidence="6" key="1">
    <citation type="submission" date="2020-10" db="EMBL/GenBank/DDBJ databases">
        <title>Catharus ustulatus (Swainson's thrush) genome, bCatUst1, primary haplotype v2.</title>
        <authorList>
            <person name="Delmore K."/>
            <person name="Vafadar M."/>
            <person name="Formenti G."/>
            <person name="Chow W."/>
            <person name="Pelan S."/>
            <person name="Howe K."/>
            <person name="Rhie A."/>
            <person name="Mountcastle J."/>
            <person name="Haase B."/>
            <person name="Fedrigo O."/>
            <person name="Jarvis E.D."/>
        </authorList>
    </citation>
    <scope>NUCLEOTIDE SEQUENCE [LARGE SCALE GENOMIC DNA]</scope>
</reference>
<dbReference type="GO" id="GO:0016410">
    <property type="term" value="F:N-acyltransferase activity"/>
    <property type="evidence" value="ECO:0007669"/>
    <property type="project" value="TreeGrafter"/>
</dbReference>
<dbReference type="Ensembl" id="ENSCUST00005026196.1">
    <property type="protein sequence ID" value="ENSCUSP00005025295.1"/>
    <property type="gene ID" value="ENSCUSG00005015738.1"/>
</dbReference>
<sequence length="144" mass="16357">MGQNKSKPQPGDLIEIDQPFHQHWALYMGDGYVIHLTPVGNPSEVKLGAHEVPVFTRMVKKERLKKVVRRNKWRVNNKSDVPPNPLPVEEIMSRAAACIGKKVMYCSFGRNCEHFVTELPLGASQSSSWLKQNLLLKICCVFSR</sequence>
<dbReference type="PANTHER" id="PTHR13943">
    <property type="entry name" value="HRAS-LIKE SUPPRESSOR - RELATED"/>
    <property type="match status" value="1"/>
</dbReference>
<keyword evidence="2" id="KW-0808">Transferase</keyword>
<comment type="similarity">
    <text evidence="1">Belongs to the H-rev107 family.</text>
</comment>
<keyword evidence="3" id="KW-0378">Hydrolase</keyword>
<reference evidence="6" key="3">
    <citation type="submission" date="2025-09" db="UniProtKB">
        <authorList>
            <consortium name="Ensembl"/>
        </authorList>
    </citation>
    <scope>IDENTIFICATION</scope>
</reference>
<accession>A0A8C3V539</accession>
<evidence type="ECO:0000313" key="7">
    <source>
        <dbReference type="Proteomes" id="UP000694563"/>
    </source>
</evidence>
<dbReference type="GO" id="GO:0008970">
    <property type="term" value="F:phospholipase A1 activity"/>
    <property type="evidence" value="ECO:0007669"/>
    <property type="project" value="TreeGrafter"/>
</dbReference>
<organism evidence="6 7">
    <name type="scientific">Catharus ustulatus</name>
    <name type="common">Russet-backed thrush</name>
    <name type="synonym">Hylocichla ustulatus</name>
    <dbReference type="NCBI Taxonomy" id="91951"/>
    <lineage>
        <taxon>Eukaryota</taxon>
        <taxon>Metazoa</taxon>
        <taxon>Chordata</taxon>
        <taxon>Craniata</taxon>
        <taxon>Vertebrata</taxon>
        <taxon>Euteleostomi</taxon>
        <taxon>Archelosauria</taxon>
        <taxon>Archosauria</taxon>
        <taxon>Dinosauria</taxon>
        <taxon>Saurischia</taxon>
        <taxon>Theropoda</taxon>
        <taxon>Coelurosauria</taxon>
        <taxon>Aves</taxon>
        <taxon>Neognathae</taxon>
        <taxon>Neoaves</taxon>
        <taxon>Telluraves</taxon>
        <taxon>Australaves</taxon>
        <taxon>Passeriformes</taxon>
        <taxon>Turdidae</taxon>
        <taxon>Catharus</taxon>
    </lineage>
</organism>
<dbReference type="GO" id="GO:0070292">
    <property type="term" value="P:N-acylphosphatidylethanolamine metabolic process"/>
    <property type="evidence" value="ECO:0007669"/>
    <property type="project" value="TreeGrafter"/>
</dbReference>
<dbReference type="Gene3D" id="3.90.1720.10">
    <property type="entry name" value="endopeptidase domain like (from Nostoc punctiforme)"/>
    <property type="match status" value="1"/>
</dbReference>
<evidence type="ECO:0000256" key="3">
    <source>
        <dbReference type="ARBA" id="ARBA00022801"/>
    </source>
</evidence>
<evidence type="ECO:0000256" key="2">
    <source>
        <dbReference type="ARBA" id="ARBA00022679"/>
    </source>
</evidence>
<dbReference type="AlphaFoldDB" id="A0A8C3V539"/>
<name>A0A8C3V539_CATUS</name>
<keyword evidence="4" id="KW-0443">Lipid metabolism</keyword>
<dbReference type="Proteomes" id="UP000694563">
    <property type="component" value="Chromosome 10"/>
</dbReference>
<dbReference type="GO" id="GO:0005737">
    <property type="term" value="C:cytoplasm"/>
    <property type="evidence" value="ECO:0007669"/>
    <property type="project" value="TreeGrafter"/>
</dbReference>
<dbReference type="Pfam" id="PF04970">
    <property type="entry name" value="LRAT"/>
    <property type="match status" value="1"/>
</dbReference>
<evidence type="ECO:0000259" key="5">
    <source>
        <dbReference type="PROSITE" id="PS51934"/>
    </source>
</evidence>
<evidence type="ECO:0000256" key="1">
    <source>
        <dbReference type="ARBA" id="ARBA00007824"/>
    </source>
</evidence>
<dbReference type="GO" id="GO:0004623">
    <property type="term" value="F:phospholipase A2 activity"/>
    <property type="evidence" value="ECO:0007669"/>
    <property type="project" value="TreeGrafter"/>
</dbReference>
<dbReference type="PANTHER" id="PTHR13943:SF77">
    <property type="entry name" value="LRAT DOMAIN-CONTAINING PROTEIN"/>
    <property type="match status" value="1"/>
</dbReference>
<dbReference type="InterPro" id="IPR051496">
    <property type="entry name" value="H-rev107_PLA/AT"/>
</dbReference>
<evidence type="ECO:0000256" key="4">
    <source>
        <dbReference type="ARBA" id="ARBA00023098"/>
    </source>
</evidence>
<dbReference type="InterPro" id="IPR007053">
    <property type="entry name" value="LRAT_dom"/>
</dbReference>